<evidence type="ECO:0000313" key="2">
    <source>
        <dbReference type="EMBL" id="MFC7669032.1"/>
    </source>
</evidence>
<feature type="compositionally biased region" description="Polar residues" evidence="1">
    <location>
        <begin position="134"/>
        <end position="151"/>
    </location>
</feature>
<proteinExistence type="predicted"/>
<protein>
    <submittedName>
        <fullName evidence="2">Uncharacterized protein</fullName>
    </submittedName>
</protein>
<accession>A0ABW2U6C9</accession>
<evidence type="ECO:0000313" key="3">
    <source>
        <dbReference type="Proteomes" id="UP001596513"/>
    </source>
</evidence>
<reference evidence="3" key="1">
    <citation type="journal article" date="2019" name="Int. J. Syst. Evol. Microbiol.">
        <title>The Global Catalogue of Microorganisms (GCM) 10K type strain sequencing project: providing services to taxonomists for standard genome sequencing and annotation.</title>
        <authorList>
            <consortium name="The Broad Institute Genomics Platform"/>
            <consortium name="The Broad Institute Genome Sequencing Center for Infectious Disease"/>
            <person name="Wu L."/>
            <person name="Ma J."/>
        </authorList>
    </citation>
    <scope>NUCLEOTIDE SEQUENCE [LARGE SCALE GENOMIC DNA]</scope>
    <source>
        <strain evidence="3">JCM 19635</strain>
    </source>
</reference>
<dbReference type="EMBL" id="JBHTEK010000001">
    <property type="protein sequence ID" value="MFC7669032.1"/>
    <property type="molecule type" value="Genomic_DNA"/>
</dbReference>
<name>A0ABW2U6C9_9BACT</name>
<feature type="region of interest" description="Disordered" evidence="1">
    <location>
        <begin position="105"/>
        <end position="151"/>
    </location>
</feature>
<keyword evidence="3" id="KW-1185">Reference proteome</keyword>
<sequence length="151" mass="17031">MEPIENHSPFGPSIADLFSFGQDQGVDITYSGQGEFAIRPRFYQYYGEAIILGPTCLASDAEALFREQEEWLRTTFSHEELGHWMGIPVSFVEYAINAHFERAKKRYSEGQQSAGETGFGEQRRSFPQPDTEATHSPGTSMNDQSTSENEH</sequence>
<comment type="caution">
    <text evidence="2">The sequence shown here is derived from an EMBL/GenBank/DDBJ whole genome shotgun (WGS) entry which is preliminary data.</text>
</comment>
<dbReference type="Proteomes" id="UP001596513">
    <property type="component" value="Unassembled WGS sequence"/>
</dbReference>
<dbReference type="RefSeq" id="WP_380204544.1">
    <property type="nucleotide sequence ID" value="NZ_JBHTEK010000001.1"/>
</dbReference>
<organism evidence="2 3">
    <name type="scientific">Hymenobacter humi</name>
    <dbReference type="NCBI Taxonomy" id="1411620"/>
    <lineage>
        <taxon>Bacteria</taxon>
        <taxon>Pseudomonadati</taxon>
        <taxon>Bacteroidota</taxon>
        <taxon>Cytophagia</taxon>
        <taxon>Cytophagales</taxon>
        <taxon>Hymenobacteraceae</taxon>
        <taxon>Hymenobacter</taxon>
    </lineage>
</organism>
<gene>
    <name evidence="2" type="ORF">ACFQT0_17995</name>
</gene>
<evidence type="ECO:0000256" key="1">
    <source>
        <dbReference type="SAM" id="MobiDB-lite"/>
    </source>
</evidence>